<reference evidence="2" key="1">
    <citation type="journal article" date="2020" name="Genome Biol.">
        <title>Gamete binning: chromosome-level and haplotype-resolved genome assembly enabled by high-throughput single-cell sequencing of gamete genomes.</title>
        <authorList>
            <person name="Campoy J.A."/>
            <person name="Sun H."/>
            <person name="Goel M."/>
            <person name="Jiao W.-B."/>
            <person name="Folz-Donahue K."/>
            <person name="Wang N."/>
            <person name="Rubio M."/>
            <person name="Liu C."/>
            <person name="Kukat C."/>
            <person name="Ruiz D."/>
            <person name="Huettel B."/>
            <person name="Schneeberger K."/>
        </authorList>
    </citation>
    <scope>NUCLEOTIDE SEQUENCE [LARGE SCALE GENOMIC DNA]</scope>
    <source>
        <strain evidence="2">cv. Rojo Pasion</strain>
    </source>
</reference>
<organism evidence="1 2">
    <name type="scientific">Prunus armeniaca</name>
    <name type="common">Apricot</name>
    <name type="synonym">Armeniaca vulgaris</name>
    <dbReference type="NCBI Taxonomy" id="36596"/>
    <lineage>
        <taxon>Eukaryota</taxon>
        <taxon>Viridiplantae</taxon>
        <taxon>Streptophyta</taxon>
        <taxon>Embryophyta</taxon>
        <taxon>Tracheophyta</taxon>
        <taxon>Spermatophyta</taxon>
        <taxon>Magnoliopsida</taxon>
        <taxon>eudicotyledons</taxon>
        <taxon>Gunneridae</taxon>
        <taxon>Pentapetalae</taxon>
        <taxon>rosids</taxon>
        <taxon>fabids</taxon>
        <taxon>Rosales</taxon>
        <taxon>Rosaceae</taxon>
        <taxon>Amygdaloideae</taxon>
        <taxon>Amygdaleae</taxon>
        <taxon>Prunus</taxon>
    </lineage>
</organism>
<dbReference type="EMBL" id="CAEKKB010000008">
    <property type="protein sequence ID" value="CAB4319849.1"/>
    <property type="molecule type" value="Genomic_DNA"/>
</dbReference>
<evidence type="ECO:0000313" key="1">
    <source>
        <dbReference type="EMBL" id="CAB4319849.1"/>
    </source>
</evidence>
<dbReference type="Proteomes" id="UP000507245">
    <property type="component" value="Unassembled WGS sequence"/>
</dbReference>
<proteinExistence type="predicted"/>
<dbReference type="AlphaFoldDB" id="A0A6J5Y1M1"/>
<keyword evidence="2" id="KW-1185">Reference proteome</keyword>
<dbReference type="OrthoDB" id="10373743at2759"/>
<name>A0A6J5Y1M1_PRUAR</name>
<gene>
    <name evidence="1" type="ORF">ORAREDHAP_LOCUS47592</name>
</gene>
<protein>
    <submittedName>
        <fullName evidence="1">Uncharacterized protein</fullName>
    </submittedName>
</protein>
<sequence>MSKWRKADDKEVTAKQDQFQAVEEAFNESFAKLRAKHKIVVGNEDDAADLCDLVRLKYWKVKLLVHDSTLGPVKSLIWVEAQKGGLYSTHIRDLTGPGVESCTNSLTFQYFNLTKLHKSTASSSFPTTILCSALSLAKDSLKASSTA</sequence>
<evidence type="ECO:0000313" key="2">
    <source>
        <dbReference type="Proteomes" id="UP000507245"/>
    </source>
</evidence>
<accession>A0A6J5Y1M1</accession>